<keyword evidence="3" id="KW-0547">Nucleotide-binding</keyword>
<comment type="similarity">
    <text evidence="1">Belongs to the folylpolyglutamate synthase family.</text>
</comment>
<name>A0A9W8HUX0_9FUNG</name>
<sequence>MLKADSVAANVAASAERSTGIVLGLERIVHFLEKTLPYDPRTKLSVVHVAGTNGKGSVCALVSEALIAAGYKVGTFNSPHFLEPNDALRIQGMPIPESEHAELREWIRTLDAESQSPSGQLTSFEQVTASALWWFAQNDVDIAVVEVGMGGLRDATNVFASPDGRCSLGVGRSLVQCICPVDEDHLG</sequence>
<keyword evidence="2" id="KW-0436">Ligase</keyword>
<dbReference type="PANTHER" id="PTHR11136:SF0">
    <property type="entry name" value="DIHYDROFOLATE SYNTHETASE-RELATED"/>
    <property type="match status" value="1"/>
</dbReference>
<accession>A0A9W8HUX0</accession>
<evidence type="ECO:0000313" key="6">
    <source>
        <dbReference type="Proteomes" id="UP001140094"/>
    </source>
</evidence>
<dbReference type="SUPFAM" id="SSF53623">
    <property type="entry name" value="MurD-like peptide ligases, catalytic domain"/>
    <property type="match status" value="1"/>
</dbReference>
<proteinExistence type="inferred from homology"/>
<protein>
    <recommendedName>
        <fullName evidence="7">Bifunctional folylpolyglutamate synthase/dihydrofolate synthase</fullName>
    </recommendedName>
</protein>
<evidence type="ECO:0000256" key="1">
    <source>
        <dbReference type="ARBA" id="ARBA00008276"/>
    </source>
</evidence>
<dbReference type="Proteomes" id="UP001140094">
    <property type="component" value="Unassembled WGS sequence"/>
</dbReference>
<dbReference type="GO" id="GO:0004326">
    <property type="term" value="F:tetrahydrofolylpolyglutamate synthase activity"/>
    <property type="evidence" value="ECO:0007669"/>
    <property type="project" value="InterPro"/>
</dbReference>
<dbReference type="GO" id="GO:0005829">
    <property type="term" value="C:cytosol"/>
    <property type="evidence" value="ECO:0007669"/>
    <property type="project" value="TreeGrafter"/>
</dbReference>
<keyword evidence="4" id="KW-0067">ATP-binding</keyword>
<dbReference type="PANTHER" id="PTHR11136">
    <property type="entry name" value="FOLYLPOLYGLUTAMATE SYNTHASE-RELATED"/>
    <property type="match status" value="1"/>
</dbReference>
<reference evidence="5" key="1">
    <citation type="submission" date="2022-07" db="EMBL/GenBank/DDBJ databases">
        <title>Phylogenomic reconstructions and comparative analyses of Kickxellomycotina fungi.</title>
        <authorList>
            <person name="Reynolds N.K."/>
            <person name="Stajich J.E."/>
            <person name="Barry K."/>
            <person name="Grigoriev I.V."/>
            <person name="Crous P."/>
            <person name="Smith M.E."/>
        </authorList>
    </citation>
    <scope>NUCLEOTIDE SEQUENCE</scope>
    <source>
        <strain evidence="5">NRRL 1565</strain>
    </source>
</reference>
<comment type="caution">
    <text evidence="5">The sequence shown here is derived from an EMBL/GenBank/DDBJ whole genome shotgun (WGS) entry which is preliminary data.</text>
</comment>
<dbReference type="GO" id="GO:0005524">
    <property type="term" value="F:ATP binding"/>
    <property type="evidence" value="ECO:0007669"/>
    <property type="project" value="UniProtKB-KW"/>
</dbReference>
<organism evidence="5 6">
    <name type="scientific">Coemansia guatemalensis</name>
    <dbReference type="NCBI Taxonomy" id="2761395"/>
    <lineage>
        <taxon>Eukaryota</taxon>
        <taxon>Fungi</taxon>
        <taxon>Fungi incertae sedis</taxon>
        <taxon>Zoopagomycota</taxon>
        <taxon>Kickxellomycotina</taxon>
        <taxon>Kickxellomycetes</taxon>
        <taxon>Kickxellales</taxon>
        <taxon>Kickxellaceae</taxon>
        <taxon>Coemansia</taxon>
    </lineage>
</organism>
<evidence type="ECO:0000256" key="4">
    <source>
        <dbReference type="ARBA" id="ARBA00022840"/>
    </source>
</evidence>
<evidence type="ECO:0000256" key="2">
    <source>
        <dbReference type="ARBA" id="ARBA00022598"/>
    </source>
</evidence>
<dbReference type="OrthoDB" id="5212574at2759"/>
<keyword evidence="6" id="KW-1185">Reference proteome</keyword>
<dbReference type="InterPro" id="IPR036565">
    <property type="entry name" value="Mur-like_cat_sf"/>
</dbReference>
<gene>
    <name evidence="5" type="ORF">H4R20_006920</name>
</gene>
<dbReference type="GO" id="GO:0008841">
    <property type="term" value="F:dihydrofolate synthase activity"/>
    <property type="evidence" value="ECO:0007669"/>
    <property type="project" value="TreeGrafter"/>
</dbReference>
<dbReference type="EMBL" id="JANBUO010003401">
    <property type="protein sequence ID" value="KAJ2791021.1"/>
    <property type="molecule type" value="Genomic_DNA"/>
</dbReference>
<evidence type="ECO:0000256" key="3">
    <source>
        <dbReference type="ARBA" id="ARBA00022741"/>
    </source>
</evidence>
<dbReference type="InterPro" id="IPR001645">
    <property type="entry name" value="Folylpolyglutamate_synth"/>
</dbReference>
<dbReference type="GO" id="GO:0005739">
    <property type="term" value="C:mitochondrion"/>
    <property type="evidence" value="ECO:0007669"/>
    <property type="project" value="TreeGrafter"/>
</dbReference>
<evidence type="ECO:0008006" key="7">
    <source>
        <dbReference type="Google" id="ProtNLM"/>
    </source>
</evidence>
<evidence type="ECO:0000313" key="5">
    <source>
        <dbReference type="EMBL" id="KAJ2791021.1"/>
    </source>
</evidence>
<feature type="non-terminal residue" evidence="5">
    <location>
        <position position="187"/>
    </location>
</feature>
<dbReference type="AlphaFoldDB" id="A0A9W8HUX0"/>
<dbReference type="Gene3D" id="3.40.1190.10">
    <property type="entry name" value="Mur-like, catalytic domain"/>
    <property type="match status" value="1"/>
</dbReference>